<feature type="transmembrane region" description="Helical" evidence="2">
    <location>
        <begin position="60"/>
        <end position="78"/>
    </location>
</feature>
<keyword evidence="2" id="KW-0812">Transmembrane</keyword>
<reference evidence="4" key="1">
    <citation type="journal article" date="2016" name="Genome Announc.">
        <title>Revised genome sequence of the purple photosynthetic bacterium Blastochloris viridis.</title>
        <authorList>
            <person name="Liu L.N."/>
            <person name="Faulkner M."/>
            <person name="Liu X."/>
            <person name="Huang F."/>
            <person name="Darby A.C."/>
            <person name="Hall N."/>
        </authorList>
    </citation>
    <scope>NUCLEOTIDE SEQUENCE [LARGE SCALE GENOMIC DNA]</scope>
    <source>
        <strain evidence="4">ATCC 19567 / DSM 133 / F</strain>
    </source>
</reference>
<sequence length="118" mass="12767">MRWLPTKPVYPPPKFRAPEPPRPPPSPRLLTWWFGGLAIVGVVFGLNAGAATEGFDPDRLYELFGFGCLALVALRLAVRRPLTEVISGKMIAIGCLLGVVAFLGAQWVTLNLAAMPTP</sequence>
<evidence type="ECO:0000313" key="3">
    <source>
        <dbReference type="EMBL" id="CUU42432.1"/>
    </source>
</evidence>
<accession>A0A0P0J845</accession>
<evidence type="ECO:0000313" key="4">
    <source>
        <dbReference type="Proteomes" id="UP000065734"/>
    </source>
</evidence>
<gene>
    <name evidence="3" type="ORF">BVIRIDIS_14440</name>
</gene>
<dbReference type="RefSeq" id="WP_055037486.1">
    <property type="nucleotide sequence ID" value="NZ_AP014854.2"/>
</dbReference>
<feature type="compositionally biased region" description="Pro residues" evidence="1">
    <location>
        <begin position="8"/>
        <end position="24"/>
    </location>
</feature>
<evidence type="ECO:0000256" key="1">
    <source>
        <dbReference type="SAM" id="MobiDB-lite"/>
    </source>
</evidence>
<keyword evidence="2" id="KW-0472">Membrane</keyword>
<dbReference type="KEGG" id="bvr:BVIR_1999"/>
<keyword evidence="2" id="KW-1133">Transmembrane helix</keyword>
<feature type="transmembrane region" description="Helical" evidence="2">
    <location>
        <begin position="29"/>
        <end position="48"/>
    </location>
</feature>
<name>A0A0P0J845_BLAVI</name>
<dbReference type="Proteomes" id="UP000065734">
    <property type="component" value="Chromosome I"/>
</dbReference>
<keyword evidence="4" id="KW-1185">Reference proteome</keyword>
<dbReference type="AlphaFoldDB" id="A0A0P0J845"/>
<dbReference type="OrthoDB" id="7960254at2"/>
<evidence type="ECO:0000256" key="2">
    <source>
        <dbReference type="SAM" id="Phobius"/>
    </source>
</evidence>
<proteinExistence type="predicted"/>
<organism evidence="3 4">
    <name type="scientific">Blastochloris viridis</name>
    <name type="common">Rhodopseudomonas viridis</name>
    <dbReference type="NCBI Taxonomy" id="1079"/>
    <lineage>
        <taxon>Bacteria</taxon>
        <taxon>Pseudomonadati</taxon>
        <taxon>Pseudomonadota</taxon>
        <taxon>Alphaproteobacteria</taxon>
        <taxon>Hyphomicrobiales</taxon>
        <taxon>Blastochloridaceae</taxon>
        <taxon>Blastochloris</taxon>
    </lineage>
</organism>
<dbReference type="EMBL" id="LN907867">
    <property type="protein sequence ID" value="CUU42432.1"/>
    <property type="molecule type" value="Genomic_DNA"/>
</dbReference>
<feature type="transmembrane region" description="Helical" evidence="2">
    <location>
        <begin position="90"/>
        <end position="108"/>
    </location>
</feature>
<dbReference type="STRING" id="1079.BVIR_1999"/>
<feature type="region of interest" description="Disordered" evidence="1">
    <location>
        <begin position="1"/>
        <end position="24"/>
    </location>
</feature>
<protein>
    <submittedName>
        <fullName evidence="3">Uncharacterized protein</fullName>
    </submittedName>
</protein>